<keyword evidence="1" id="KW-0812">Transmembrane</keyword>
<feature type="transmembrane region" description="Helical" evidence="1">
    <location>
        <begin position="336"/>
        <end position="354"/>
    </location>
</feature>
<feature type="transmembrane region" description="Helical" evidence="1">
    <location>
        <begin position="216"/>
        <end position="238"/>
    </location>
</feature>
<keyword evidence="3" id="KW-1185">Reference proteome</keyword>
<name>A0A9X5ITC6_9MICO</name>
<accession>A0A9X5ITC6</accession>
<feature type="transmembrane region" description="Helical" evidence="1">
    <location>
        <begin position="29"/>
        <end position="51"/>
    </location>
</feature>
<feature type="transmembrane region" description="Helical" evidence="1">
    <location>
        <begin position="375"/>
        <end position="394"/>
    </location>
</feature>
<keyword evidence="1" id="KW-1133">Transmembrane helix</keyword>
<reference evidence="2 3" key="1">
    <citation type="submission" date="2020-04" db="EMBL/GenBank/DDBJ databases">
        <title>MicrobeNet Type strains.</title>
        <authorList>
            <person name="Nicholson A.C."/>
        </authorList>
    </citation>
    <scope>NUCLEOTIDE SEQUENCE [LARGE SCALE GENOMIC DNA]</scope>
    <source>
        <strain evidence="2 3">ATCC BAA-789</strain>
    </source>
</reference>
<feature type="transmembrane region" description="Helical" evidence="1">
    <location>
        <begin position="456"/>
        <end position="488"/>
    </location>
</feature>
<gene>
    <name evidence="2" type="ORF">HF995_13005</name>
</gene>
<evidence type="ECO:0000313" key="3">
    <source>
        <dbReference type="Proteomes" id="UP000774283"/>
    </source>
</evidence>
<evidence type="ECO:0000256" key="1">
    <source>
        <dbReference type="SAM" id="Phobius"/>
    </source>
</evidence>
<feature type="transmembrane region" description="Helical" evidence="1">
    <location>
        <begin position="71"/>
        <end position="89"/>
    </location>
</feature>
<feature type="transmembrane region" description="Helical" evidence="1">
    <location>
        <begin position="180"/>
        <end position="204"/>
    </location>
</feature>
<proteinExistence type="predicted"/>
<feature type="transmembrane region" description="Helical" evidence="1">
    <location>
        <begin position="152"/>
        <end position="173"/>
    </location>
</feature>
<organism evidence="2 3">
    <name type="scientific">Sanguibacter hominis ATCC BAA-789</name>
    <dbReference type="NCBI Taxonomy" id="1312740"/>
    <lineage>
        <taxon>Bacteria</taxon>
        <taxon>Bacillati</taxon>
        <taxon>Actinomycetota</taxon>
        <taxon>Actinomycetes</taxon>
        <taxon>Micrococcales</taxon>
        <taxon>Sanguibacteraceae</taxon>
        <taxon>Sanguibacter</taxon>
    </lineage>
</organism>
<evidence type="ECO:0000313" key="2">
    <source>
        <dbReference type="EMBL" id="NKX94176.1"/>
    </source>
</evidence>
<sequence length="493" mass="49055">MSEQAAGRPGVREALAVWASREPRSLSDVAYVVYVVVLTAFIVLGPGVRALWLLATGDAGLAALSDPSVPATWAVVSGSMWLLALVAGVERGPALRPPFLAGVLGDADASRARAFGGPVLRATVTLVAAGAVAPLLPVLALVDAGLARPRDVAALALAGALAGLLVATAWLAGQVLRTTTVGWTAVVALVVGVATALVGGWRWAPWALVASVWPGSGLPVASAVAAAAAVPVVVRLGLRGLERVETRRLVGQAVRAQRAQLLVTALDLPAAGEVYRALPTTGRRLSALRRVPGPVAVLLVPVTASVRTPWRLAAGLVTLVAAGAASGLVVPGTVLHVGPVVSAVLAYLGVSVVCDGVRHAAALGRVSTQYGCSDLTFLALNGAWPLVAAVGLTAAGAAAAGAPVSLAAVVAALAVGVRVSDALKGPMPVDLLVPVVTPAGDVSALGRAVWLADGPLLVGAVGVAGGLTAAGRGGLGVVAACVVAMLLWRALRR</sequence>
<keyword evidence="1" id="KW-0472">Membrane</keyword>
<dbReference type="EMBL" id="JAAXOW010000005">
    <property type="protein sequence ID" value="NKX94176.1"/>
    <property type="molecule type" value="Genomic_DNA"/>
</dbReference>
<feature type="transmembrane region" description="Helical" evidence="1">
    <location>
        <begin position="312"/>
        <end position="330"/>
    </location>
</feature>
<dbReference type="Proteomes" id="UP000774283">
    <property type="component" value="Unassembled WGS sequence"/>
</dbReference>
<comment type="caution">
    <text evidence="2">The sequence shown here is derived from an EMBL/GenBank/DDBJ whole genome shotgun (WGS) entry which is preliminary data.</text>
</comment>
<dbReference type="AlphaFoldDB" id="A0A9X5ITC6"/>
<dbReference type="RefSeq" id="WP_168448240.1">
    <property type="nucleotide sequence ID" value="NZ_JAAXOW010000005.1"/>
</dbReference>
<feature type="transmembrane region" description="Helical" evidence="1">
    <location>
        <begin position="119"/>
        <end position="140"/>
    </location>
</feature>
<protein>
    <submittedName>
        <fullName evidence="2">Uncharacterized protein</fullName>
    </submittedName>
</protein>